<dbReference type="PANTHER" id="PTHR31905:SF2">
    <property type="entry name" value="PROTEIN MIX23"/>
    <property type="match status" value="1"/>
</dbReference>
<accession>A0A4Q1BMK1</accession>
<gene>
    <name evidence="2" type="ORF">M231_03668</name>
</gene>
<dbReference type="AlphaFoldDB" id="A0A4Q1BMK1"/>
<dbReference type="Proteomes" id="UP000289152">
    <property type="component" value="Unassembled WGS sequence"/>
</dbReference>
<dbReference type="GO" id="GO:0005758">
    <property type="term" value="C:mitochondrial intermembrane space"/>
    <property type="evidence" value="ECO:0007669"/>
    <property type="project" value="InterPro"/>
</dbReference>
<protein>
    <recommendedName>
        <fullName evidence="4">Caffeine-induced death protein 2</fullName>
    </recommendedName>
</protein>
<comment type="similarity">
    <text evidence="1">Belongs to the MIX23 family.</text>
</comment>
<organism evidence="2 3">
    <name type="scientific">Tremella mesenterica</name>
    <name type="common">Jelly fungus</name>
    <dbReference type="NCBI Taxonomy" id="5217"/>
    <lineage>
        <taxon>Eukaryota</taxon>
        <taxon>Fungi</taxon>
        <taxon>Dikarya</taxon>
        <taxon>Basidiomycota</taxon>
        <taxon>Agaricomycotina</taxon>
        <taxon>Tremellomycetes</taxon>
        <taxon>Tremellales</taxon>
        <taxon>Tremellaceae</taxon>
        <taxon>Tremella</taxon>
    </lineage>
</organism>
<dbReference type="Pfam" id="PF09774">
    <property type="entry name" value="MIX23"/>
    <property type="match status" value="1"/>
</dbReference>
<reference evidence="2 3" key="1">
    <citation type="submission" date="2016-06" db="EMBL/GenBank/DDBJ databases">
        <title>Evolution of pathogenesis and genome organization in the Tremellales.</title>
        <authorList>
            <person name="Cuomo C."/>
            <person name="Litvintseva A."/>
            <person name="Heitman J."/>
            <person name="Chen Y."/>
            <person name="Sun S."/>
            <person name="Springer D."/>
            <person name="Dromer F."/>
            <person name="Young S."/>
            <person name="Zeng Q."/>
            <person name="Chapman S."/>
            <person name="Gujja S."/>
            <person name="Saif S."/>
            <person name="Birren B."/>
        </authorList>
    </citation>
    <scope>NUCLEOTIDE SEQUENCE [LARGE SCALE GENOMIC DNA]</scope>
    <source>
        <strain evidence="2 3">ATCC 28783</strain>
    </source>
</reference>
<evidence type="ECO:0008006" key="4">
    <source>
        <dbReference type="Google" id="ProtNLM"/>
    </source>
</evidence>
<dbReference type="FunCoup" id="A0A4Q1BMK1">
    <property type="interactions" value="187"/>
</dbReference>
<dbReference type="PANTHER" id="PTHR31905">
    <property type="entry name" value="COILED-COIL DOMAIN-CONTAINING PROTEIN 58"/>
    <property type="match status" value="1"/>
</dbReference>
<name>A0A4Q1BMK1_TREME</name>
<evidence type="ECO:0000313" key="2">
    <source>
        <dbReference type="EMBL" id="RXK39044.1"/>
    </source>
</evidence>
<keyword evidence="3" id="KW-1185">Reference proteome</keyword>
<dbReference type="InParanoid" id="A0A4Q1BMK1"/>
<evidence type="ECO:0000313" key="3">
    <source>
        <dbReference type="Proteomes" id="UP000289152"/>
    </source>
</evidence>
<dbReference type="OrthoDB" id="5593818at2759"/>
<comment type="caution">
    <text evidence="2">The sequence shown here is derived from an EMBL/GenBank/DDBJ whole genome shotgun (WGS) entry which is preliminary data.</text>
</comment>
<dbReference type="VEuPathDB" id="FungiDB:TREMEDRAFT_69217"/>
<proteinExistence type="inferred from homology"/>
<evidence type="ECO:0000256" key="1">
    <source>
        <dbReference type="ARBA" id="ARBA00024204"/>
    </source>
</evidence>
<dbReference type="STRING" id="5217.A0A4Q1BMK1"/>
<sequence length="209" mass="23324">MVVAPPFGSASAYRDTFPSPPPKNVTVQAETCFNLGLFKDMVRQYRKLDDQIIVRLNRAQAEVRDRTRSRNLAGRGLRRIEGNEGMCAEMWSEMMSGWAHRQTLLSYCLETVNASLELRRSTIGSSSVNHRIEGSLPGYGGRGMKEEEVLADQLANEHSIEAIIRKRTHDAFRSRCPFFSPPSDPISKAWWDLAQSAGSGRGPDLPPSS</sequence>
<dbReference type="EMBL" id="SDIL01000037">
    <property type="protein sequence ID" value="RXK39044.1"/>
    <property type="molecule type" value="Genomic_DNA"/>
</dbReference>
<dbReference type="InterPro" id="IPR019171">
    <property type="entry name" value="MIX23"/>
</dbReference>